<evidence type="ECO:0000313" key="9">
    <source>
        <dbReference type="EMBL" id="BAL80726.1"/>
    </source>
</evidence>
<gene>
    <name evidence="9" type="ordered locus">CSE_06000</name>
</gene>
<keyword evidence="5 9" id="KW-0418">Kinase</keyword>
<dbReference type="SUPFAM" id="SSF47384">
    <property type="entry name" value="Homodimeric domain of signal transducing histidine kinase"/>
    <property type="match status" value="1"/>
</dbReference>
<dbReference type="InterPro" id="IPR005467">
    <property type="entry name" value="His_kinase_dom"/>
</dbReference>
<dbReference type="GO" id="GO:0004721">
    <property type="term" value="F:phosphoprotein phosphatase activity"/>
    <property type="evidence" value="ECO:0007669"/>
    <property type="project" value="TreeGrafter"/>
</dbReference>
<keyword evidence="7" id="KW-0175">Coiled coil</keyword>
<evidence type="ECO:0000256" key="5">
    <source>
        <dbReference type="ARBA" id="ARBA00022777"/>
    </source>
</evidence>
<keyword evidence="10" id="KW-1185">Reference proteome</keyword>
<dbReference type="GO" id="GO:0005886">
    <property type="term" value="C:plasma membrane"/>
    <property type="evidence" value="ECO:0007669"/>
    <property type="project" value="TreeGrafter"/>
</dbReference>
<dbReference type="SMART" id="SM00387">
    <property type="entry name" value="HATPase_c"/>
    <property type="match status" value="1"/>
</dbReference>
<reference evidence="9 10" key="1">
    <citation type="submission" date="2011-01" db="EMBL/GenBank/DDBJ databases">
        <title>Whole genome sequence of Caldisericum exile AZM16c01.</title>
        <authorList>
            <person name="Narita-Yamada S."/>
            <person name="Kawakoshi A."/>
            <person name="Nakamura S."/>
            <person name="Sasagawa M."/>
            <person name="Fukada J."/>
            <person name="Sekine M."/>
            <person name="Kato Y."/>
            <person name="Fukai R."/>
            <person name="Sasaki K."/>
            <person name="Hanamaki A."/>
            <person name="Narita H."/>
            <person name="Konno Y."/>
            <person name="Mori K."/>
            <person name="Yamazaki S."/>
            <person name="Suzuki K."/>
            <person name="Fujita N."/>
        </authorList>
    </citation>
    <scope>NUCLEOTIDE SEQUENCE [LARGE SCALE GENOMIC DNA]</scope>
    <source>
        <strain evidence="10">DSM 21853 / NBRC 104410 / AZM16c01</strain>
    </source>
</reference>
<dbReference type="InterPro" id="IPR050351">
    <property type="entry name" value="BphY/WalK/GraS-like"/>
</dbReference>
<dbReference type="Gene3D" id="3.30.450.20">
    <property type="entry name" value="PAS domain"/>
    <property type="match status" value="1"/>
</dbReference>
<dbReference type="PANTHER" id="PTHR45453:SF1">
    <property type="entry name" value="PHOSPHATE REGULON SENSOR PROTEIN PHOR"/>
    <property type="match status" value="1"/>
</dbReference>
<dbReference type="CDD" id="cd00082">
    <property type="entry name" value="HisKA"/>
    <property type="match status" value="1"/>
</dbReference>
<dbReference type="Proteomes" id="UP000004793">
    <property type="component" value="Chromosome"/>
</dbReference>
<name>A0A7U6GE60_CALEA</name>
<proteinExistence type="predicted"/>
<evidence type="ECO:0000256" key="6">
    <source>
        <dbReference type="ARBA" id="ARBA00023012"/>
    </source>
</evidence>
<dbReference type="InterPro" id="IPR036097">
    <property type="entry name" value="HisK_dim/P_sf"/>
</dbReference>
<keyword evidence="3" id="KW-0597">Phosphoprotein</keyword>
<feature type="domain" description="Histidine kinase" evidence="8">
    <location>
        <begin position="187"/>
        <end position="401"/>
    </location>
</feature>
<dbReference type="EC" id="2.7.13.3" evidence="2"/>
<dbReference type="Gene3D" id="1.10.287.130">
    <property type="match status" value="1"/>
</dbReference>
<evidence type="ECO:0000256" key="7">
    <source>
        <dbReference type="SAM" id="Coils"/>
    </source>
</evidence>
<dbReference type="InterPro" id="IPR003594">
    <property type="entry name" value="HATPase_dom"/>
</dbReference>
<feature type="coiled-coil region" evidence="7">
    <location>
        <begin position="15"/>
        <end position="42"/>
    </location>
</feature>
<dbReference type="InterPro" id="IPR036890">
    <property type="entry name" value="HATPase_C_sf"/>
</dbReference>
<evidence type="ECO:0000256" key="1">
    <source>
        <dbReference type="ARBA" id="ARBA00000085"/>
    </source>
</evidence>
<keyword evidence="6" id="KW-0902">Two-component regulatory system</keyword>
<comment type="catalytic activity">
    <reaction evidence="1">
        <text>ATP + protein L-histidine = ADP + protein N-phospho-L-histidine.</text>
        <dbReference type="EC" id="2.7.13.3"/>
    </reaction>
</comment>
<dbReference type="KEGG" id="cex:CSE_06000"/>
<evidence type="ECO:0000256" key="3">
    <source>
        <dbReference type="ARBA" id="ARBA00022553"/>
    </source>
</evidence>
<dbReference type="GO" id="GO:0016036">
    <property type="term" value="P:cellular response to phosphate starvation"/>
    <property type="evidence" value="ECO:0007669"/>
    <property type="project" value="TreeGrafter"/>
</dbReference>
<evidence type="ECO:0000256" key="4">
    <source>
        <dbReference type="ARBA" id="ARBA00022679"/>
    </source>
</evidence>
<dbReference type="GO" id="GO:0000155">
    <property type="term" value="F:phosphorelay sensor kinase activity"/>
    <property type="evidence" value="ECO:0007669"/>
    <property type="project" value="InterPro"/>
</dbReference>
<sequence>MSVLLTSILILLVYLLKESVEIKNLEDLLKNVIDKNEVKKTNENLYIFDQITSYTIKLGEDYLNKLKELNDLKTICNGISSKIDEAILIIDNKGEIVFKNEGSQSFIKLKDKKLYYEAIRNSELITLISDALKNGEENVAQIYINETPYEVDIFPIVLKEKKHFLAIFKKLSDLKSETLLKTQFLEAVSHEMKTPLSSILGTVEILESESFIKKKGQKFLEILKENSERLKKLTERILKLSEIESGRNTLNEVVDFSKLSSEVVEKFANLFKEKGIELSYTIQQNSIIRGNYFLLEDVLINLLENALKYTEQGKVSLNVLNDEKFVYITVEDTGKGIKEENVEKIFEPFYREDSSRNEIVKGTGLGLTITKRIVDMHSGEIKVESKLGIGTKFTLKFPKAS</sequence>
<dbReference type="SUPFAM" id="SSF55874">
    <property type="entry name" value="ATPase domain of HSP90 chaperone/DNA topoisomerase II/histidine kinase"/>
    <property type="match status" value="1"/>
</dbReference>
<dbReference type="Pfam" id="PF02518">
    <property type="entry name" value="HATPase_c"/>
    <property type="match status" value="1"/>
</dbReference>
<dbReference type="Gene3D" id="3.30.565.10">
    <property type="entry name" value="Histidine kinase-like ATPase, C-terminal domain"/>
    <property type="match status" value="1"/>
</dbReference>
<organism evidence="9 10">
    <name type="scientific">Caldisericum exile (strain DSM 21853 / NBRC 104410 / AZM16c01)</name>
    <dbReference type="NCBI Taxonomy" id="511051"/>
    <lineage>
        <taxon>Bacteria</taxon>
        <taxon>Pseudomonadati</taxon>
        <taxon>Caldisericota/Cryosericota group</taxon>
        <taxon>Caldisericota</taxon>
        <taxon>Caldisericia</taxon>
        <taxon>Caldisericales</taxon>
        <taxon>Caldisericaceae</taxon>
        <taxon>Caldisericum</taxon>
    </lineage>
</organism>
<dbReference type="FunFam" id="3.30.565.10:FF:000006">
    <property type="entry name" value="Sensor histidine kinase WalK"/>
    <property type="match status" value="1"/>
</dbReference>
<dbReference type="PRINTS" id="PR00344">
    <property type="entry name" value="BCTRLSENSOR"/>
</dbReference>
<dbReference type="Pfam" id="PF00512">
    <property type="entry name" value="HisKA"/>
    <property type="match status" value="1"/>
</dbReference>
<dbReference type="InterPro" id="IPR004358">
    <property type="entry name" value="Sig_transdc_His_kin-like_C"/>
</dbReference>
<dbReference type="InterPro" id="IPR003661">
    <property type="entry name" value="HisK_dim/P_dom"/>
</dbReference>
<evidence type="ECO:0000259" key="8">
    <source>
        <dbReference type="PROSITE" id="PS50109"/>
    </source>
</evidence>
<dbReference type="AlphaFoldDB" id="A0A7U6GE60"/>
<keyword evidence="4" id="KW-0808">Transferase</keyword>
<evidence type="ECO:0000313" key="10">
    <source>
        <dbReference type="Proteomes" id="UP000004793"/>
    </source>
</evidence>
<dbReference type="EMBL" id="AP012051">
    <property type="protein sequence ID" value="BAL80726.1"/>
    <property type="molecule type" value="Genomic_DNA"/>
</dbReference>
<protein>
    <recommendedName>
        <fullName evidence="2">histidine kinase</fullName>
        <ecNumber evidence="2">2.7.13.3</ecNumber>
    </recommendedName>
</protein>
<dbReference type="PROSITE" id="PS50109">
    <property type="entry name" value="HIS_KIN"/>
    <property type="match status" value="1"/>
</dbReference>
<evidence type="ECO:0000256" key="2">
    <source>
        <dbReference type="ARBA" id="ARBA00012438"/>
    </source>
</evidence>
<dbReference type="CDD" id="cd00075">
    <property type="entry name" value="HATPase"/>
    <property type="match status" value="1"/>
</dbReference>
<accession>A0A7U6GE60</accession>
<dbReference type="PANTHER" id="PTHR45453">
    <property type="entry name" value="PHOSPHATE REGULON SENSOR PROTEIN PHOR"/>
    <property type="match status" value="1"/>
</dbReference>
<dbReference type="SMART" id="SM00388">
    <property type="entry name" value="HisKA"/>
    <property type="match status" value="1"/>
</dbReference>